<name>A0A4R8QR91_9PEZI</name>
<keyword evidence="2" id="KW-1185">Reference proteome</keyword>
<reference evidence="1 2" key="1">
    <citation type="submission" date="2018-11" db="EMBL/GenBank/DDBJ databases">
        <title>Genome sequence and assembly of Colletotrichum spinosum.</title>
        <authorList>
            <person name="Gan P."/>
            <person name="Shirasu K."/>
        </authorList>
    </citation>
    <scope>NUCLEOTIDE SEQUENCE [LARGE SCALE GENOMIC DNA]</scope>
    <source>
        <strain evidence="1 2">CBS 515.97</strain>
    </source>
</reference>
<dbReference type="EMBL" id="QAPG01000008">
    <property type="protein sequence ID" value="TDZ39816.1"/>
    <property type="molecule type" value="Genomic_DNA"/>
</dbReference>
<protein>
    <submittedName>
        <fullName evidence="1">Uncharacterized protein</fullName>
    </submittedName>
</protein>
<dbReference type="AlphaFoldDB" id="A0A4R8QR91"/>
<evidence type="ECO:0000313" key="2">
    <source>
        <dbReference type="Proteomes" id="UP000295083"/>
    </source>
</evidence>
<gene>
    <name evidence="1" type="ORF">C8035_v002124</name>
</gene>
<dbReference type="Proteomes" id="UP000295083">
    <property type="component" value="Unassembled WGS sequence"/>
</dbReference>
<sequence>MTETPEEHVHRLAAGLTSCHATSPTTAGCVMSVQCLVKGRSNAEATRGGSSRPSSVPSQSSICALGTCASAVGCPSKFSSHDMVRRGEPSWSGLVDGVLGVLRAWHAYYQFVVFSELEGR</sequence>
<proteinExistence type="predicted"/>
<accession>A0A4R8QR91</accession>
<comment type="caution">
    <text evidence="1">The sequence shown here is derived from an EMBL/GenBank/DDBJ whole genome shotgun (WGS) entry which is preliminary data.</text>
</comment>
<evidence type="ECO:0000313" key="1">
    <source>
        <dbReference type="EMBL" id="TDZ39816.1"/>
    </source>
</evidence>
<organism evidence="1 2">
    <name type="scientific">Colletotrichum spinosum</name>
    <dbReference type="NCBI Taxonomy" id="1347390"/>
    <lineage>
        <taxon>Eukaryota</taxon>
        <taxon>Fungi</taxon>
        <taxon>Dikarya</taxon>
        <taxon>Ascomycota</taxon>
        <taxon>Pezizomycotina</taxon>
        <taxon>Sordariomycetes</taxon>
        <taxon>Hypocreomycetidae</taxon>
        <taxon>Glomerellales</taxon>
        <taxon>Glomerellaceae</taxon>
        <taxon>Colletotrichum</taxon>
        <taxon>Colletotrichum orbiculare species complex</taxon>
    </lineage>
</organism>